<evidence type="ECO:0000259" key="14">
    <source>
        <dbReference type="PROSITE" id="PS51977"/>
    </source>
</evidence>
<gene>
    <name evidence="15" type="ORF">QTO34_007319</name>
</gene>
<dbReference type="Gene3D" id="2.20.140.10">
    <property type="entry name" value="WGR domain"/>
    <property type="match status" value="1"/>
</dbReference>
<evidence type="ECO:0000256" key="10">
    <source>
        <dbReference type="RuleBase" id="RU362114"/>
    </source>
</evidence>
<feature type="domain" description="PARP alpha-helical" evidence="13">
    <location>
        <begin position="247"/>
        <end position="367"/>
    </location>
</feature>
<dbReference type="InterPro" id="IPR008893">
    <property type="entry name" value="WGR_domain"/>
</dbReference>
<keyword evidence="3 10" id="KW-0808">Transferase</keyword>
<dbReference type="InterPro" id="IPR012317">
    <property type="entry name" value="Poly(ADP-ribose)pol_cat_dom"/>
</dbReference>
<evidence type="ECO:0000256" key="6">
    <source>
        <dbReference type="ARBA" id="ARBA00023027"/>
    </source>
</evidence>
<dbReference type="Pfam" id="PF05406">
    <property type="entry name" value="WGR"/>
    <property type="match status" value="2"/>
</dbReference>
<feature type="compositionally biased region" description="Basic and acidic residues" evidence="11">
    <location>
        <begin position="13"/>
        <end position="28"/>
    </location>
</feature>
<evidence type="ECO:0000256" key="4">
    <source>
        <dbReference type="ARBA" id="ARBA00022695"/>
    </source>
</evidence>
<evidence type="ECO:0000259" key="12">
    <source>
        <dbReference type="PROSITE" id="PS51059"/>
    </source>
</evidence>
<proteinExistence type="inferred from homology"/>
<evidence type="ECO:0000313" key="16">
    <source>
        <dbReference type="Proteomes" id="UP001177744"/>
    </source>
</evidence>
<dbReference type="EC" id="2.4.2.-" evidence="10"/>
<evidence type="ECO:0000256" key="5">
    <source>
        <dbReference type="ARBA" id="ARBA00022763"/>
    </source>
</evidence>
<comment type="similarity">
    <text evidence="9">Belongs to the ARTD/PARP family.</text>
</comment>
<evidence type="ECO:0000256" key="11">
    <source>
        <dbReference type="SAM" id="MobiDB-lite"/>
    </source>
</evidence>
<dbReference type="FunFam" id="3.90.228.10:FF:000009">
    <property type="entry name" value="Poly [ADP-ribose] polymerase"/>
    <property type="match status" value="1"/>
</dbReference>
<feature type="region of interest" description="Disordered" evidence="11">
    <location>
        <begin position="1"/>
        <end position="29"/>
    </location>
</feature>
<evidence type="ECO:0000256" key="3">
    <source>
        <dbReference type="ARBA" id="ARBA00022679"/>
    </source>
</evidence>
<name>A0AA40HK02_CNENI</name>
<dbReference type="AlphaFoldDB" id="A0AA40HK02"/>
<keyword evidence="2 10" id="KW-0328">Glycosyltransferase</keyword>
<keyword evidence="4" id="KW-0548">Nucleotidyltransferase</keyword>
<dbReference type="GO" id="GO:0006302">
    <property type="term" value="P:double-strand break repair"/>
    <property type="evidence" value="ECO:0007669"/>
    <property type="project" value="TreeGrafter"/>
</dbReference>
<dbReference type="GO" id="GO:0070212">
    <property type="term" value="P:protein poly-ADP-ribosylation"/>
    <property type="evidence" value="ECO:0007669"/>
    <property type="project" value="TreeGrafter"/>
</dbReference>
<dbReference type="Pfam" id="PF02877">
    <property type="entry name" value="PARP_reg"/>
    <property type="match status" value="1"/>
</dbReference>
<dbReference type="SMART" id="SM00773">
    <property type="entry name" value="WGR"/>
    <property type="match status" value="1"/>
</dbReference>
<feature type="domain" description="PARP catalytic" evidence="12">
    <location>
        <begin position="447"/>
        <end position="667"/>
    </location>
</feature>
<dbReference type="PANTHER" id="PTHR10459">
    <property type="entry name" value="DNA LIGASE"/>
    <property type="match status" value="1"/>
</dbReference>
<dbReference type="Proteomes" id="UP001177744">
    <property type="component" value="Unassembled WGS sequence"/>
</dbReference>
<dbReference type="InterPro" id="IPR004102">
    <property type="entry name" value="Poly(ADP-ribose)pol_reg_dom"/>
</dbReference>
<evidence type="ECO:0000256" key="8">
    <source>
        <dbReference type="ARBA" id="ARBA00023242"/>
    </source>
</evidence>
<evidence type="ECO:0000256" key="9">
    <source>
        <dbReference type="ARBA" id="ARBA00024347"/>
    </source>
</evidence>
<evidence type="ECO:0000256" key="2">
    <source>
        <dbReference type="ARBA" id="ARBA00022676"/>
    </source>
</evidence>
<dbReference type="PROSITE" id="PS51060">
    <property type="entry name" value="PARP_ALPHA_HD"/>
    <property type="match status" value="1"/>
</dbReference>
<dbReference type="Pfam" id="PF00644">
    <property type="entry name" value="PARP"/>
    <property type="match status" value="1"/>
</dbReference>
<dbReference type="GO" id="GO:0035861">
    <property type="term" value="C:site of double-strand break"/>
    <property type="evidence" value="ECO:0007669"/>
    <property type="project" value="TreeGrafter"/>
</dbReference>
<organism evidence="15 16">
    <name type="scientific">Cnephaeus nilssonii</name>
    <name type="common">Northern bat</name>
    <name type="synonym">Eptesicus nilssonii</name>
    <dbReference type="NCBI Taxonomy" id="3371016"/>
    <lineage>
        <taxon>Eukaryota</taxon>
        <taxon>Metazoa</taxon>
        <taxon>Chordata</taxon>
        <taxon>Craniata</taxon>
        <taxon>Vertebrata</taxon>
        <taxon>Euteleostomi</taxon>
        <taxon>Mammalia</taxon>
        <taxon>Eutheria</taxon>
        <taxon>Laurasiatheria</taxon>
        <taxon>Chiroptera</taxon>
        <taxon>Yangochiroptera</taxon>
        <taxon>Vespertilionidae</taxon>
        <taxon>Cnephaeus</taxon>
    </lineage>
</organism>
<dbReference type="GO" id="GO:1990404">
    <property type="term" value="F:NAD+-protein mono-ADP-ribosyltransferase activity"/>
    <property type="evidence" value="ECO:0007669"/>
    <property type="project" value="TreeGrafter"/>
</dbReference>
<dbReference type="GO" id="GO:0003950">
    <property type="term" value="F:NAD+ poly-ADP-ribosyltransferase activity"/>
    <property type="evidence" value="ECO:0007669"/>
    <property type="project" value="UniProtKB-UniRule"/>
</dbReference>
<keyword evidence="8" id="KW-0539">Nucleus</keyword>
<comment type="caution">
    <text evidence="15">The sequence shown here is derived from an EMBL/GenBank/DDBJ whole genome shotgun (WGS) entry which is preliminary data.</text>
</comment>
<dbReference type="GO" id="GO:0005730">
    <property type="term" value="C:nucleolus"/>
    <property type="evidence" value="ECO:0007669"/>
    <property type="project" value="TreeGrafter"/>
</dbReference>
<keyword evidence="5" id="KW-0227">DNA damage</keyword>
<keyword evidence="16" id="KW-1185">Reference proteome</keyword>
<dbReference type="SUPFAM" id="SSF142921">
    <property type="entry name" value="WGR domain-like"/>
    <property type="match status" value="2"/>
</dbReference>
<dbReference type="EMBL" id="JAULJE010000018">
    <property type="protein sequence ID" value="KAK1332636.1"/>
    <property type="molecule type" value="Genomic_DNA"/>
</dbReference>
<dbReference type="PROSITE" id="PS51059">
    <property type="entry name" value="PARP_CATALYTIC"/>
    <property type="match status" value="1"/>
</dbReference>
<evidence type="ECO:0000256" key="7">
    <source>
        <dbReference type="ARBA" id="ARBA00023204"/>
    </source>
</evidence>
<dbReference type="CDD" id="cd01437">
    <property type="entry name" value="parp_like"/>
    <property type="match status" value="1"/>
</dbReference>
<dbReference type="PANTHER" id="PTHR10459:SF66">
    <property type="entry name" value="PROTEIN MONO-ADP-RIBOSYLTRANSFERASE PARP3"/>
    <property type="match status" value="1"/>
</dbReference>
<dbReference type="InterPro" id="IPR050800">
    <property type="entry name" value="ARTD/PARP"/>
</dbReference>
<keyword evidence="7" id="KW-0234">DNA repair</keyword>
<dbReference type="SUPFAM" id="SSF47587">
    <property type="entry name" value="Domain of poly(ADP-ribose) polymerase"/>
    <property type="match status" value="1"/>
</dbReference>
<dbReference type="GO" id="GO:0016779">
    <property type="term" value="F:nucleotidyltransferase activity"/>
    <property type="evidence" value="ECO:0007669"/>
    <property type="project" value="UniProtKB-KW"/>
</dbReference>
<feature type="region of interest" description="Disordered" evidence="11">
    <location>
        <begin position="110"/>
        <end position="148"/>
    </location>
</feature>
<feature type="region of interest" description="Disordered" evidence="11">
    <location>
        <begin position="382"/>
        <end position="420"/>
    </location>
</feature>
<dbReference type="InterPro" id="IPR036930">
    <property type="entry name" value="WGR_dom_sf"/>
</dbReference>
<accession>A0AA40HK02</accession>
<evidence type="ECO:0000259" key="13">
    <source>
        <dbReference type="PROSITE" id="PS51060"/>
    </source>
</evidence>
<feature type="compositionally biased region" description="Pro residues" evidence="11">
    <location>
        <begin position="110"/>
        <end position="129"/>
    </location>
</feature>
<sequence length="667" mass="73450">MAPKRKPPVQCEGPDKKKGRQGTEEDSFRATAEALKAAPTEKRTVRVDASCPLSRSPGAQVHQDYDCTLNQTNIGNNNNKFYIIQLLEDGGRFACWNRWGRVVSARPLPPPLPPPAQHRPPVPRVPPHPRAPRTQMLTRPGAQHTAWHHGPAGAMVAARWAPPEGCHLQGEVGQSKLSYFASLEDAKKDFEKKFRDKTKNSWAEREHFVAHPGKYTLIEVQGEDEAQEAVVKVDGGPVRTVAQRVRPCSLDAATQQLITNIFSKDMFSDAMALMNLDVKKMPLGKLSKQQIARGFEALEALEAALKGPADVAGGRSLEDLSSHFYTVIPHNFGRSRPPPISSPELLQAKKDMLQVRGRRGDGAQAGGGGPVAQQADMDGDVQARGQRAGGEQGDRCAGWPRSQSCGRRARGRVDEPLAPSPQVLADIELAQTLQAAPEEEKVEEVPHPLDRDYQLLRCQLQLLDPEAPEYKVIHTYLKQTGGSYRSPELRHVWKVNRDGEGDRFQAHSTLGNRRLLWHGTNVAVVAAILTSGLRIMPHSGGRVGKGIYFASENSKSAGYVTTMLCGAHRIAYMFLGEVALGREHHITADEPGLKQPPPGFDSVIARGHTEPDPTQDTELELDGRRVAVPQGQPTPCPEFSHSCFSQSEYLIYQESQCRLRYLLEVCL</sequence>
<evidence type="ECO:0000313" key="15">
    <source>
        <dbReference type="EMBL" id="KAK1332636.1"/>
    </source>
</evidence>
<reference evidence="15" key="1">
    <citation type="submission" date="2023-06" db="EMBL/GenBank/DDBJ databases">
        <title>Reference genome for the Northern bat (Eptesicus nilssonii), a most northern bat species.</title>
        <authorList>
            <person name="Laine V.N."/>
            <person name="Pulliainen A.T."/>
            <person name="Lilley T.M."/>
        </authorList>
    </citation>
    <scope>NUCLEOTIDE SEQUENCE</scope>
    <source>
        <strain evidence="15">BLF_Eptnil</strain>
        <tissue evidence="15">Kidney</tissue>
    </source>
</reference>
<protein>
    <recommendedName>
        <fullName evidence="10">Poly [ADP-ribose] polymerase</fullName>
        <shortName evidence="10">PARP</shortName>
        <ecNumber evidence="10">2.4.2.-</ecNumber>
    </recommendedName>
</protein>
<dbReference type="PROSITE" id="PS51977">
    <property type="entry name" value="WGR"/>
    <property type="match status" value="1"/>
</dbReference>
<dbReference type="Gene3D" id="3.90.228.10">
    <property type="match status" value="1"/>
</dbReference>
<keyword evidence="6 10" id="KW-0520">NAD</keyword>
<evidence type="ECO:0000256" key="1">
    <source>
        <dbReference type="ARBA" id="ARBA00004123"/>
    </source>
</evidence>
<feature type="domain" description="WGR" evidence="14">
    <location>
        <begin position="58"/>
        <end position="215"/>
    </location>
</feature>
<dbReference type="Gene3D" id="1.20.142.10">
    <property type="entry name" value="Poly(ADP-ribose) polymerase, regulatory domain"/>
    <property type="match status" value="1"/>
</dbReference>
<dbReference type="InterPro" id="IPR036616">
    <property type="entry name" value="Poly(ADP-ribose)pol_reg_dom_sf"/>
</dbReference>
<dbReference type="CDD" id="cd08002">
    <property type="entry name" value="WGR_PARP3_like"/>
    <property type="match status" value="1"/>
</dbReference>
<dbReference type="SUPFAM" id="SSF56399">
    <property type="entry name" value="ADP-ribosylation"/>
    <property type="match status" value="1"/>
</dbReference>
<comment type="subcellular location">
    <subcellularLocation>
        <location evidence="1">Nucleus</location>
    </subcellularLocation>
</comment>